<reference evidence="1" key="2">
    <citation type="journal article" date="2022" name="New Phytol.">
        <title>Evolutionary transition to the ectomycorrhizal habit in the genomes of a hyperdiverse lineage of mushroom-forming fungi.</title>
        <authorList>
            <person name="Looney B."/>
            <person name="Miyauchi S."/>
            <person name="Morin E."/>
            <person name="Drula E."/>
            <person name="Courty P.E."/>
            <person name="Kohler A."/>
            <person name="Kuo A."/>
            <person name="LaButti K."/>
            <person name="Pangilinan J."/>
            <person name="Lipzen A."/>
            <person name="Riley R."/>
            <person name="Andreopoulos W."/>
            <person name="He G."/>
            <person name="Johnson J."/>
            <person name="Nolan M."/>
            <person name="Tritt A."/>
            <person name="Barry K.W."/>
            <person name="Grigoriev I.V."/>
            <person name="Nagy L.G."/>
            <person name="Hibbett D."/>
            <person name="Henrissat B."/>
            <person name="Matheny P.B."/>
            <person name="Labbe J."/>
            <person name="Martin F.M."/>
        </authorList>
    </citation>
    <scope>NUCLEOTIDE SEQUENCE</scope>
    <source>
        <strain evidence="1">FP105234-sp</strain>
    </source>
</reference>
<protein>
    <submittedName>
        <fullName evidence="1">Uncharacterized protein</fullName>
    </submittedName>
</protein>
<comment type="caution">
    <text evidence="1">The sequence shown here is derived from an EMBL/GenBank/DDBJ whole genome shotgun (WGS) entry which is preliminary data.</text>
</comment>
<reference evidence="1" key="1">
    <citation type="submission" date="2021-02" db="EMBL/GenBank/DDBJ databases">
        <authorList>
            <consortium name="DOE Joint Genome Institute"/>
            <person name="Ahrendt S."/>
            <person name="Looney B.P."/>
            <person name="Miyauchi S."/>
            <person name="Morin E."/>
            <person name="Drula E."/>
            <person name="Courty P.E."/>
            <person name="Chicoki N."/>
            <person name="Fauchery L."/>
            <person name="Kohler A."/>
            <person name="Kuo A."/>
            <person name="Labutti K."/>
            <person name="Pangilinan J."/>
            <person name="Lipzen A."/>
            <person name="Riley R."/>
            <person name="Andreopoulos W."/>
            <person name="He G."/>
            <person name="Johnson J."/>
            <person name="Barry K.W."/>
            <person name="Grigoriev I.V."/>
            <person name="Nagy L."/>
            <person name="Hibbett D."/>
            <person name="Henrissat B."/>
            <person name="Matheny P.B."/>
            <person name="Labbe J."/>
            <person name="Martin F."/>
        </authorList>
    </citation>
    <scope>NUCLEOTIDE SEQUENCE</scope>
    <source>
        <strain evidence="1">FP105234-sp</strain>
    </source>
</reference>
<dbReference type="EMBL" id="MU275910">
    <property type="protein sequence ID" value="KAI0047155.1"/>
    <property type="molecule type" value="Genomic_DNA"/>
</dbReference>
<accession>A0ACB8RT60</accession>
<keyword evidence="2" id="KW-1185">Reference proteome</keyword>
<proteinExistence type="predicted"/>
<evidence type="ECO:0000313" key="2">
    <source>
        <dbReference type="Proteomes" id="UP000814033"/>
    </source>
</evidence>
<dbReference type="Proteomes" id="UP000814033">
    <property type="component" value="Unassembled WGS sequence"/>
</dbReference>
<name>A0ACB8RT60_9AGAM</name>
<evidence type="ECO:0000313" key="1">
    <source>
        <dbReference type="EMBL" id="KAI0047155.1"/>
    </source>
</evidence>
<sequence>MFSFAKIATVATLAFGTFVSAVPVQDRALEARADSVTSILDTLTTTVGPIAAQFSTRVFCTVVMCNSDSVSCLGTLDVTNATAAVISPIVSDITSAVDDAVSQIKALPSATDDALTSLSNVLSAILTPAGDVAAISGVSSDAIAAFSPLGNALGDLVNEVLQLVAGILVVLRQTLDTLLNGLVGVIDRLSLSPLLSALGL</sequence>
<organism evidence="1 2">
    <name type="scientific">Auriscalpium vulgare</name>
    <dbReference type="NCBI Taxonomy" id="40419"/>
    <lineage>
        <taxon>Eukaryota</taxon>
        <taxon>Fungi</taxon>
        <taxon>Dikarya</taxon>
        <taxon>Basidiomycota</taxon>
        <taxon>Agaricomycotina</taxon>
        <taxon>Agaricomycetes</taxon>
        <taxon>Russulales</taxon>
        <taxon>Auriscalpiaceae</taxon>
        <taxon>Auriscalpium</taxon>
    </lineage>
</organism>
<gene>
    <name evidence="1" type="ORF">FA95DRAFT_1492997</name>
</gene>